<dbReference type="Gene3D" id="3.90.1720.10">
    <property type="entry name" value="endopeptidase domain like (from Nostoc punctiforme)"/>
    <property type="match status" value="1"/>
</dbReference>
<gene>
    <name evidence="2" type="ORF">H9862_07885</name>
</gene>
<dbReference type="AlphaFoldDB" id="A0A9D1VCK7"/>
<dbReference type="SUPFAM" id="SSF54001">
    <property type="entry name" value="Cysteine proteinases"/>
    <property type="match status" value="1"/>
</dbReference>
<dbReference type="EMBL" id="DXFQ01000147">
    <property type="protein sequence ID" value="HIX20502.1"/>
    <property type="molecule type" value="Genomic_DNA"/>
</dbReference>
<evidence type="ECO:0000313" key="2">
    <source>
        <dbReference type="EMBL" id="HIX20502.1"/>
    </source>
</evidence>
<feature type="chain" id="PRO_5038559134" evidence="1">
    <location>
        <begin position="26"/>
        <end position="175"/>
    </location>
</feature>
<evidence type="ECO:0000313" key="3">
    <source>
        <dbReference type="Proteomes" id="UP000823964"/>
    </source>
</evidence>
<organism evidence="2 3">
    <name type="scientific">Candidatus Akkermansia intestinigallinarum</name>
    <dbReference type="NCBI Taxonomy" id="2838431"/>
    <lineage>
        <taxon>Bacteria</taxon>
        <taxon>Pseudomonadati</taxon>
        <taxon>Verrucomicrobiota</taxon>
        <taxon>Verrucomicrobiia</taxon>
        <taxon>Verrucomicrobiales</taxon>
        <taxon>Akkermansiaceae</taxon>
        <taxon>Akkermansia</taxon>
    </lineage>
</organism>
<evidence type="ECO:0000256" key="1">
    <source>
        <dbReference type="SAM" id="SignalP"/>
    </source>
</evidence>
<name>A0A9D1VCK7_9BACT</name>
<protein>
    <submittedName>
        <fullName evidence="2">Peptidoglycan endopeptidase</fullName>
    </submittedName>
</protein>
<reference evidence="2" key="2">
    <citation type="submission" date="2021-04" db="EMBL/GenBank/DDBJ databases">
        <authorList>
            <person name="Gilroy R."/>
        </authorList>
    </citation>
    <scope>NUCLEOTIDE SEQUENCE</scope>
    <source>
        <strain evidence="2">14975</strain>
    </source>
</reference>
<keyword evidence="1" id="KW-0732">Signal</keyword>
<dbReference type="Proteomes" id="UP000823964">
    <property type="component" value="Unassembled WGS sequence"/>
</dbReference>
<comment type="caution">
    <text evidence="2">The sequence shown here is derived from an EMBL/GenBank/DDBJ whole genome shotgun (WGS) entry which is preliminary data.</text>
</comment>
<sequence>MNKLCLSLLAALTIGLCSCQQQQQAQTQCTPTYVYREGYTARILPNGKASIPSHAPERVKRIIRAANKIVGKPYRRGGGHRSHRDNAYDCSGATAFALREAGLMGGRFPTSGDFLRWGRGGYGKWVTVYAKRGHVFLTVAGLRFDTTGSGRGVGPRWYDTPRPCRGFYVRYLPGM</sequence>
<feature type="signal peptide" evidence="1">
    <location>
        <begin position="1"/>
        <end position="25"/>
    </location>
</feature>
<dbReference type="PROSITE" id="PS51257">
    <property type="entry name" value="PROKAR_LIPOPROTEIN"/>
    <property type="match status" value="1"/>
</dbReference>
<dbReference type="InterPro" id="IPR038765">
    <property type="entry name" value="Papain-like_cys_pep_sf"/>
</dbReference>
<proteinExistence type="predicted"/>
<reference evidence="2" key="1">
    <citation type="journal article" date="2021" name="PeerJ">
        <title>Extensive microbial diversity within the chicken gut microbiome revealed by metagenomics and culture.</title>
        <authorList>
            <person name="Gilroy R."/>
            <person name="Ravi A."/>
            <person name="Getino M."/>
            <person name="Pursley I."/>
            <person name="Horton D.L."/>
            <person name="Alikhan N.F."/>
            <person name="Baker D."/>
            <person name="Gharbi K."/>
            <person name="Hall N."/>
            <person name="Watson M."/>
            <person name="Adriaenssens E.M."/>
            <person name="Foster-Nyarko E."/>
            <person name="Jarju S."/>
            <person name="Secka A."/>
            <person name="Antonio M."/>
            <person name="Oren A."/>
            <person name="Chaudhuri R.R."/>
            <person name="La Ragione R."/>
            <person name="Hildebrand F."/>
            <person name="Pallen M.J."/>
        </authorList>
    </citation>
    <scope>NUCLEOTIDE SEQUENCE</scope>
    <source>
        <strain evidence="2">14975</strain>
    </source>
</reference>
<accession>A0A9D1VCK7</accession>